<dbReference type="InterPro" id="IPR001789">
    <property type="entry name" value="Sig_transdc_resp-reg_receiver"/>
</dbReference>
<keyword evidence="4" id="KW-0418">Kinase</keyword>
<dbReference type="Pfam" id="PF00072">
    <property type="entry name" value="Response_reg"/>
    <property type="match status" value="1"/>
</dbReference>
<feature type="region of interest" description="Disordered" evidence="8">
    <location>
        <begin position="315"/>
        <end position="337"/>
    </location>
</feature>
<dbReference type="EC" id="2.7.13.3" evidence="2"/>
<name>A0AAU8J9E6_9CYAN</name>
<dbReference type="InterPro" id="IPR005467">
    <property type="entry name" value="His_kinase_dom"/>
</dbReference>
<organism evidence="11">
    <name type="scientific">Planktothricoides raciborskii GIHE-MW2</name>
    <dbReference type="NCBI Taxonomy" id="2792601"/>
    <lineage>
        <taxon>Bacteria</taxon>
        <taxon>Bacillati</taxon>
        <taxon>Cyanobacteriota</taxon>
        <taxon>Cyanophyceae</taxon>
        <taxon>Oscillatoriophycideae</taxon>
        <taxon>Oscillatoriales</taxon>
        <taxon>Oscillatoriaceae</taxon>
        <taxon>Planktothricoides</taxon>
    </lineage>
</organism>
<feature type="compositionally biased region" description="Basic and acidic residues" evidence="8">
    <location>
        <begin position="319"/>
        <end position="331"/>
    </location>
</feature>
<evidence type="ECO:0000313" key="11">
    <source>
        <dbReference type="EMBL" id="XCM35763.1"/>
    </source>
</evidence>
<keyword evidence="4" id="KW-0808">Transferase</keyword>
<evidence type="ECO:0000256" key="2">
    <source>
        <dbReference type="ARBA" id="ARBA00012438"/>
    </source>
</evidence>
<evidence type="ECO:0000259" key="9">
    <source>
        <dbReference type="PROSITE" id="PS50109"/>
    </source>
</evidence>
<feature type="coiled-coil region" evidence="7">
    <location>
        <begin position="127"/>
        <end position="161"/>
    </location>
</feature>
<keyword evidence="3 6" id="KW-0597">Phosphoprotein</keyword>
<dbReference type="InterPro" id="IPR004358">
    <property type="entry name" value="Sig_transdc_His_kin-like_C"/>
</dbReference>
<dbReference type="SUPFAM" id="SSF55874">
    <property type="entry name" value="ATPase domain of HSP90 chaperone/DNA topoisomerase II/histidine kinase"/>
    <property type="match status" value="1"/>
</dbReference>
<accession>A0AAU8J9E6</accession>
<dbReference type="Gene3D" id="3.40.50.2300">
    <property type="match status" value="1"/>
</dbReference>
<dbReference type="CDD" id="cd14686">
    <property type="entry name" value="bZIP"/>
    <property type="match status" value="1"/>
</dbReference>
<proteinExistence type="predicted"/>
<dbReference type="InterPro" id="IPR011006">
    <property type="entry name" value="CheY-like_superfamily"/>
</dbReference>
<dbReference type="Gene3D" id="3.30.565.10">
    <property type="entry name" value="Histidine kinase-like ATPase, C-terminal domain"/>
    <property type="match status" value="1"/>
</dbReference>
<feature type="modified residue" description="4-aspartylphosphate" evidence="6">
    <location>
        <position position="58"/>
    </location>
</feature>
<dbReference type="PROSITE" id="PS50109">
    <property type="entry name" value="HIS_KIN"/>
    <property type="match status" value="1"/>
</dbReference>
<dbReference type="AlphaFoldDB" id="A0AAU8J9E6"/>
<dbReference type="SUPFAM" id="SSF52172">
    <property type="entry name" value="CheY-like"/>
    <property type="match status" value="1"/>
</dbReference>
<dbReference type="PANTHER" id="PTHR43547">
    <property type="entry name" value="TWO-COMPONENT HISTIDINE KINASE"/>
    <property type="match status" value="1"/>
</dbReference>
<evidence type="ECO:0000256" key="5">
    <source>
        <dbReference type="ARBA" id="ARBA00023012"/>
    </source>
</evidence>
<dbReference type="GO" id="GO:0000155">
    <property type="term" value="F:phosphorelay sensor kinase activity"/>
    <property type="evidence" value="ECO:0007669"/>
    <property type="project" value="InterPro"/>
</dbReference>
<dbReference type="Pfam" id="PF02518">
    <property type="entry name" value="HATPase_c"/>
    <property type="match status" value="1"/>
</dbReference>
<evidence type="ECO:0000259" key="10">
    <source>
        <dbReference type="PROSITE" id="PS50110"/>
    </source>
</evidence>
<feature type="domain" description="Histidine kinase" evidence="9">
    <location>
        <begin position="168"/>
        <end position="412"/>
    </location>
</feature>
<evidence type="ECO:0000256" key="4">
    <source>
        <dbReference type="ARBA" id="ARBA00022777"/>
    </source>
</evidence>
<gene>
    <name evidence="11" type="ORF">ABWT76_004464</name>
</gene>
<dbReference type="SMART" id="SM00387">
    <property type="entry name" value="HATPase_c"/>
    <property type="match status" value="1"/>
</dbReference>
<feature type="domain" description="Response regulatory" evidence="10">
    <location>
        <begin position="9"/>
        <end position="125"/>
    </location>
</feature>
<dbReference type="PRINTS" id="PR00344">
    <property type="entry name" value="BCTRLSENSOR"/>
</dbReference>
<evidence type="ECO:0000256" key="3">
    <source>
        <dbReference type="ARBA" id="ARBA00022553"/>
    </source>
</evidence>
<sequence>MNPQKHIGKILIVDDTPYNLKVLSNLLLQKGYEVRQALNGQIALKSVMEEPPDVILLDIIMPDMDGYQVCEQLKACEKTAKIPVIFLTVLDDIEYKVKAWSYGSVDYITKPFYFSEILIRIENQIKISLYQKELRHKNQELEQENQILSQINNRLIKETNELITWIARIYQEIKFPLHLIAQNLERLKTEYLPPLDAPHHANQIFQATLAMEQLINYLVDYACLIAPYNSLELKSISCQTILRETLKNLATEIQLTGATITYSKLPNIRGDRKKIKQLFEYLLRYALTFTRAEVSPEIKVFAEYRECQPEANLPSSSERVSERISEPDIGKKNPNTHGEWRLAIQDNGIGMAAKDLENIFASFPYLDESPEDRSMGMSLLICRKIVESYGGRFWVESTPGLGNCFYFTMPMQ</sequence>
<keyword evidence="5" id="KW-0902">Two-component regulatory system</keyword>
<dbReference type="CDD" id="cd00082">
    <property type="entry name" value="HisKA"/>
    <property type="match status" value="1"/>
</dbReference>
<dbReference type="SMART" id="SM00448">
    <property type="entry name" value="REC"/>
    <property type="match status" value="1"/>
</dbReference>
<dbReference type="RefSeq" id="WP_054468127.1">
    <property type="nucleotide sequence ID" value="NZ_CP159837.1"/>
</dbReference>
<dbReference type="EMBL" id="CP159837">
    <property type="protein sequence ID" value="XCM35763.1"/>
    <property type="molecule type" value="Genomic_DNA"/>
</dbReference>
<protein>
    <recommendedName>
        <fullName evidence="2">histidine kinase</fullName>
        <ecNumber evidence="2">2.7.13.3</ecNumber>
    </recommendedName>
</protein>
<keyword evidence="7" id="KW-0175">Coiled coil</keyword>
<dbReference type="InterPro" id="IPR003594">
    <property type="entry name" value="HATPase_dom"/>
</dbReference>
<evidence type="ECO:0000256" key="1">
    <source>
        <dbReference type="ARBA" id="ARBA00000085"/>
    </source>
</evidence>
<reference evidence="11" key="1">
    <citation type="submission" date="2024-07" db="EMBL/GenBank/DDBJ databases">
        <authorList>
            <person name="Kim Y.J."/>
            <person name="Jeong J.Y."/>
        </authorList>
    </citation>
    <scope>NUCLEOTIDE SEQUENCE</scope>
    <source>
        <strain evidence="11">GIHE-MW2</strain>
    </source>
</reference>
<dbReference type="InterPro" id="IPR036890">
    <property type="entry name" value="HATPase_C_sf"/>
</dbReference>
<dbReference type="PROSITE" id="PS50110">
    <property type="entry name" value="RESPONSE_REGULATORY"/>
    <property type="match status" value="1"/>
</dbReference>
<evidence type="ECO:0000256" key="8">
    <source>
        <dbReference type="SAM" id="MobiDB-lite"/>
    </source>
</evidence>
<dbReference type="PANTHER" id="PTHR43547:SF2">
    <property type="entry name" value="HYBRID SIGNAL TRANSDUCTION HISTIDINE KINASE C"/>
    <property type="match status" value="1"/>
</dbReference>
<evidence type="ECO:0000256" key="7">
    <source>
        <dbReference type="SAM" id="Coils"/>
    </source>
</evidence>
<evidence type="ECO:0000256" key="6">
    <source>
        <dbReference type="PROSITE-ProRule" id="PRU00169"/>
    </source>
</evidence>
<comment type="catalytic activity">
    <reaction evidence="1">
        <text>ATP + protein L-histidine = ADP + protein N-phospho-L-histidine.</text>
        <dbReference type="EC" id="2.7.13.3"/>
    </reaction>
</comment>
<dbReference type="InterPro" id="IPR003661">
    <property type="entry name" value="HisK_dim/P_dom"/>
</dbReference>
<dbReference type="CDD" id="cd19920">
    <property type="entry name" value="REC_PA4781-like"/>
    <property type="match status" value="1"/>
</dbReference>
<dbReference type="Gene3D" id="1.10.287.130">
    <property type="match status" value="1"/>
</dbReference>